<name>X1Q5K2_9ZZZZ</name>
<accession>X1Q5K2</accession>
<dbReference type="AlphaFoldDB" id="X1Q5K2"/>
<gene>
    <name evidence="1" type="ORF">S12H4_01813</name>
</gene>
<protein>
    <submittedName>
        <fullName evidence="1">Uncharacterized protein</fullName>
    </submittedName>
</protein>
<proteinExistence type="predicted"/>
<organism evidence="1">
    <name type="scientific">marine sediment metagenome</name>
    <dbReference type="NCBI Taxonomy" id="412755"/>
    <lineage>
        <taxon>unclassified sequences</taxon>
        <taxon>metagenomes</taxon>
        <taxon>ecological metagenomes</taxon>
    </lineage>
</organism>
<dbReference type="EMBL" id="BARW01000388">
    <property type="protein sequence ID" value="GAI63797.1"/>
    <property type="molecule type" value="Genomic_DNA"/>
</dbReference>
<evidence type="ECO:0000313" key="1">
    <source>
        <dbReference type="EMBL" id="GAI63797.1"/>
    </source>
</evidence>
<comment type="caution">
    <text evidence="1">The sequence shown here is derived from an EMBL/GenBank/DDBJ whole genome shotgun (WGS) entry which is preliminary data.</text>
</comment>
<reference evidence="1" key="1">
    <citation type="journal article" date="2014" name="Front. Microbiol.">
        <title>High frequency of phylogenetically diverse reductive dehalogenase-homologous genes in deep subseafloor sedimentary metagenomes.</title>
        <authorList>
            <person name="Kawai M."/>
            <person name="Futagami T."/>
            <person name="Toyoda A."/>
            <person name="Takaki Y."/>
            <person name="Nishi S."/>
            <person name="Hori S."/>
            <person name="Arai W."/>
            <person name="Tsubouchi T."/>
            <person name="Morono Y."/>
            <person name="Uchiyama I."/>
            <person name="Ito T."/>
            <person name="Fujiyama A."/>
            <person name="Inagaki F."/>
            <person name="Takami H."/>
        </authorList>
    </citation>
    <scope>NUCLEOTIDE SEQUENCE</scope>
    <source>
        <strain evidence="1">Expedition CK06-06</strain>
    </source>
</reference>
<sequence length="72" mass="8350">MEIFVHRQPKGFLTKELEGVAELDEMLQSYGPLSSGDEVTVEITAPWRQIRELLLYKFDNPIWFQPPEKAEG</sequence>